<organism evidence="2 3">
    <name type="scientific">Durio zibethinus</name>
    <name type="common">Durian</name>
    <dbReference type="NCBI Taxonomy" id="66656"/>
    <lineage>
        <taxon>Eukaryota</taxon>
        <taxon>Viridiplantae</taxon>
        <taxon>Streptophyta</taxon>
        <taxon>Embryophyta</taxon>
        <taxon>Tracheophyta</taxon>
        <taxon>Spermatophyta</taxon>
        <taxon>Magnoliopsida</taxon>
        <taxon>eudicotyledons</taxon>
        <taxon>Gunneridae</taxon>
        <taxon>Pentapetalae</taxon>
        <taxon>rosids</taxon>
        <taxon>malvids</taxon>
        <taxon>Malvales</taxon>
        <taxon>Malvaceae</taxon>
        <taxon>Helicteroideae</taxon>
        <taxon>Durio</taxon>
    </lineage>
</organism>
<proteinExistence type="predicted"/>
<dbReference type="Pfam" id="PF13456">
    <property type="entry name" value="RVT_3"/>
    <property type="match status" value="1"/>
</dbReference>
<dbReference type="AlphaFoldDB" id="A0A6P5WPS1"/>
<dbReference type="CDD" id="cd06222">
    <property type="entry name" value="RNase_H_like"/>
    <property type="match status" value="1"/>
</dbReference>
<dbReference type="InterPro" id="IPR053151">
    <property type="entry name" value="RNase_H-like"/>
</dbReference>
<dbReference type="InterPro" id="IPR002156">
    <property type="entry name" value="RNaseH_domain"/>
</dbReference>
<dbReference type="GO" id="GO:0003676">
    <property type="term" value="F:nucleic acid binding"/>
    <property type="evidence" value="ECO:0007669"/>
    <property type="project" value="InterPro"/>
</dbReference>
<dbReference type="InterPro" id="IPR036397">
    <property type="entry name" value="RNaseH_sf"/>
</dbReference>
<gene>
    <name evidence="3" type="primary">LOC111276389</name>
</gene>
<dbReference type="Proteomes" id="UP000515121">
    <property type="component" value="Unplaced"/>
</dbReference>
<dbReference type="InterPro" id="IPR012337">
    <property type="entry name" value="RNaseH-like_sf"/>
</dbReference>
<dbReference type="SUPFAM" id="SSF53098">
    <property type="entry name" value="Ribonuclease H-like"/>
    <property type="match status" value="1"/>
</dbReference>
<dbReference type="PANTHER" id="PTHR47723:SF24">
    <property type="entry name" value="RNASE H TYPE-1 DOMAIN-CONTAINING PROTEIN"/>
    <property type="match status" value="1"/>
</dbReference>
<reference evidence="3" key="1">
    <citation type="submission" date="2025-08" db="UniProtKB">
        <authorList>
            <consortium name="RefSeq"/>
        </authorList>
    </citation>
    <scope>IDENTIFICATION</scope>
    <source>
        <tissue evidence="3">Fruit stalk</tissue>
    </source>
</reference>
<dbReference type="InterPro" id="IPR044730">
    <property type="entry name" value="RNase_H-like_dom_plant"/>
</dbReference>
<protein>
    <submittedName>
        <fullName evidence="3">Uncharacterized protein LOC111276389</fullName>
    </submittedName>
</protein>
<keyword evidence="2" id="KW-1185">Reference proteome</keyword>
<dbReference type="PANTHER" id="PTHR47723">
    <property type="entry name" value="OS05G0353850 PROTEIN"/>
    <property type="match status" value="1"/>
</dbReference>
<sequence>MPLICNLCGIEEESVEHILLQCDWTRGMWLKVCHGLKIRKEKVISFDRWCEVVARGIELVPPVAILKAKKAIADFYKVQEKQSKLARTMGVNIIRREDQWSCSKRRWLKMNCDGTFIESNRRAGIGIVIRDESGNMVDGIGKQVKVGSALAAKALAVRIVLELVAARKFKTVIMEMEYKVLYSHFQRTNENYNWRIRPILREIMKLWWELPEKQLKLVKRQANKATDSVAT</sequence>
<evidence type="ECO:0000259" key="1">
    <source>
        <dbReference type="Pfam" id="PF13456"/>
    </source>
</evidence>
<name>A0A6P5WPS1_DURZI</name>
<dbReference type="KEGG" id="dzi:111276389"/>
<dbReference type="Gene3D" id="3.30.420.10">
    <property type="entry name" value="Ribonuclease H-like superfamily/Ribonuclease H"/>
    <property type="match status" value="1"/>
</dbReference>
<evidence type="ECO:0000313" key="3">
    <source>
        <dbReference type="RefSeq" id="XP_022717858.1"/>
    </source>
</evidence>
<dbReference type="GeneID" id="111276389"/>
<feature type="domain" description="RNase H type-1" evidence="1">
    <location>
        <begin position="111"/>
        <end position="230"/>
    </location>
</feature>
<dbReference type="OrthoDB" id="1002568at2759"/>
<dbReference type="GO" id="GO:0004523">
    <property type="term" value="F:RNA-DNA hybrid ribonuclease activity"/>
    <property type="evidence" value="ECO:0007669"/>
    <property type="project" value="InterPro"/>
</dbReference>
<dbReference type="RefSeq" id="XP_022717858.1">
    <property type="nucleotide sequence ID" value="XM_022862123.1"/>
</dbReference>
<accession>A0A6P5WPS1</accession>
<evidence type="ECO:0000313" key="2">
    <source>
        <dbReference type="Proteomes" id="UP000515121"/>
    </source>
</evidence>